<evidence type="ECO:0000313" key="8">
    <source>
        <dbReference type="Proteomes" id="UP000035909"/>
    </source>
</evidence>
<dbReference type="EC" id="2.5.1.18" evidence="1"/>
<dbReference type="SFLD" id="SFLDG00358">
    <property type="entry name" value="Main_(cytGST)"/>
    <property type="match status" value="1"/>
</dbReference>
<dbReference type="SFLD" id="SFLDS00019">
    <property type="entry name" value="Glutathione_Transferase_(cytos"/>
    <property type="match status" value="1"/>
</dbReference>
<accession>A0A0J1HG63</accession>
<comment type="similarity">
    <text evidence="4">Belongs to the GST superfamily.</text>
</comment>
<dbReference type="GO" id="GO:0004364">
    <property type="term" value="F:glutathione transferase activity"/>
    <property type="evidence" value="ECO:0007669"/>
    <property type="project" value="UniProtKB-EC"/>
</dbReference>
<dbReference type="PROSITE" id="PS50405">
    <property type="entry name" value="GST_CTER"/>
    <property type="match status" value="1"/>
</dbReference>
<name>A0A0J1HG63_9GAMM</name>
<dbReference type="PANTHER" id="PTHR44051:SF9">
    <property type="entry name" value="GLUTATHIONE S-TRANSFERASE 1"/>
    <property type="match status" value="1"/>
</dbReference>
<dbReference type="SFLD" id="SFLDG01150">
    <property type="entry name" value="Main.1:_Beta-like"/>
    <property type="match status" value="1"/>
</dbReference>
<dbReference type="Proteomes" id="UP000035909">
    <property type="component" value="Unassembled WGS sequence"/>
</dbReference>
<dbReference type="CDD" id="cd03046">
    <property type="entry name" value="GST_N_GTT1_like"/>
    <property type="match status" value="1"/>
</dbReference>
<protein>
    <recommendedName>
        <fullName evidence="1">glutathione transferase</fullName>
        <ecNumber evidence="1">2.5.1.18</ecNumber>
    </recommendedName>
</protein>
<dbReference type="GO" id="GO:0005737">
    <property type="term" value="C:cytoplasm"/>
    <property type="evidence" value="ECO:0007669"/>
    <property type="project" value="UniProtKB-ARBA"/>
</dbReference>
<evidence type="ECO:0000259" key="5">
    <source>
        <dbReference type="PROSITE" id="PS50404"/>
    </source>
</evidence>
<reference evidence="7 8" key="1">
    <citation type="submission" date="2015-05" db="EMBL/GenBank/DDBJ databases">
        <title>Photobacterium galathea sp. nov.</title>
        <authorList>
            <person name="Machado H."/>
            <person name="Gram L."/>
        </authorList>
    </citation>
    <scope>NUCLEOTIDE SEQUENCE [LARGE SCALE GENOMIC DNA]</scope>
    <source>
        <strain evidence="7 8">DSM 22954</strain>
    </source>
</reference>
<evidence type="ECO:0000256" key="2">
    <source>
        <dbReference type="ARBA" id="ARBA00022679"/>
    </source>
</evidence>
<dbReference type="InterPro" id="IPR010987">
    <property type="entry name" value="Glutathione-S-Trfase_C-like"/>
</dbReference>
<dbReference type="FunFam" id="3.40.30.10:FF:000156">
    <property type="entry name" value="Glutathione S-transferase 1"/>
    <property type="match status" value="1"/>
</dbReference>
<evidence type="ECO:0000256" key="1">
    <source>
        <dbReference type="ARBA" id="ARBA00012452"/>
    </source>
</evidence>
<keyword evidence="8" id="KW-1185">Reference proteome</keyword>
<evidence type="ECO:0000256" key="4">
    <source>
        <dbReference type="RuleBase" id="RU003494"/>
    </source>
</evidence>
<dbReference type="InterPro" id="IPR040079">
    <property type="entry name" value="Glutathione_S-Trfase"/>
</dbReference>
<dbReference type="GO" id="GO:0004601">
    <property type="term" value="F:peroxidase activity"/>
    <property type="evidence" value="ECO:0007669"/>
    <property type="project" value="UniProtKB-ARBA"/>
</dbReference>
<comment type="catalytic activity">
    <reaction evidence="3">
        <text>RX + glutathione = an S-substituted glutathione + a halide anion + H(+)</text>
        <dbReference type="Rhea" id="RHEA:16437"/>
        <dbReference type="ChEBI" id="CHEBI:15378"/>
        <dbReference type="ChEBI" id="CHEBI:16042"/>
        <dbReference type="ChEBI" id="CHEBI:17792"/>
        <dbReference type="ChEBI" id="CHEBI:57925"/>
        <dbReference type="ChEBI" id="CHEBI:90779"/>
        <dbReference type="EC" id="2.5.1.18"/>
    </reaction>
</comment>
<dbReference type="Gene3D" id="3.40.30.10">
    <property type="entry name" value="Glutaredoxin"/>
    <property type="match status" value="1"/>
</dbReference>
<dbReference type="InterPro" id="IPR036249">
    <property type="entry name" value="Thioredoxin-like_sf"/>
</dbReference>
<evidence type="ECO:0000256" key="3">
    <source>
        <dbReference type="ARBA" id="ARBA00047960"/>
    </source>
</evidence>
<dbReference type="PATRIC" id="fig|320778.3.peg.1839"/>
<comment type="caution">
    <text evidence="7">The sequence shown here is derived from an EMBL/GenBank/DDBJ whole genome shotgun (WGS) entry which is preliminary data.</text>
</comment>
<dbReference type="Pfam" id="PF02798">
    <property type="entry name" value="GST_N"/>
    <property type="match status" value="1"/>
</dbReference>
<dbReference type="RefSeq" id="WP_047884719.1">
    <property type="nucleotide sequence ID" value="NZ_LDOU01000006.1"/>
</dbReference>
<dbReference type="SUPFAM" id="SSF52833">
    <property type="entry name" value="Thioredoxin-like"/>
    <property type="match status" value="1"/>
</dbReference>
<evidence type="ECO:0000259" key="6">
    <source>
        <dbReference type="PROSITE" id="PS50405"/>
    </source>
</evidence>
<dbReference type="Gene3D" id="1.20.1050.10">
    <property type="match status" value="1"/>
</dbReference>
<feature type="domain" description="GST C-terminal" evidence="6">
    <location>
        <begin position="87"/>
        <end position="209"/>
    </location>
</feature>
<organism evidence="7 8">
    <name type="scientific">Photobacterium ganghwense</name>
    <dbReference type="NCBI Taxonomy" id="320778"/>
    <lineage>
        <taxon>Bacteria</taxon>
        <taxon>Pseudomonadati</taxon>
        <taxon>Pseudomonadota</taxon>
        <taxon>Gammaproteobacteria</taxon>
        <taxon>Vibrionales</taxon>
        <taxon>Vibrionaceae</taxon>
        <taxon>Photobacterium</taxon>
    </lineage>
</organism>
<dbReference type="PROSITE" id="PS50404">
    <property type="entry name" value="GST_NTER"/>
    <property type="match status" value="1"/>
</dbReference>
<dbReference type="STRING" id="320778.ABT57_08480"/>
<evidence type="ECO:0000313" key="7">
    <source>
        <dbReference type="EMBL" id="KLV10554.1"/>
    </source>
</evidence>
<dbReference type="AlphaFoldDB" id="A0A0J1HG63"/>
<dbReference type="Pfam" id="PF00043">
    <property type="entry name" value="GST_C"/>
    <property type="match status" value="1"/>
</dbReference>
<dbReference type="InterPro" id="IPR036282">
    <property type="entry name" value="Glutathione-S-Trfase_C_sf"/>
</dbReference>
<keyword evidence="2 7" id="KW-0808">Transferase</keyword>
<proteinExistence type="inferred from homology"/>
<dbReference type="EMBL" id="LDOU01000006">
    <property type="protein sequence ID" value="KLV10554.1"/>
    <property type="molecule type" value="Genomic_DNA"/>
</dbReference>
<sequence length="210" mass="23920">MIKLHHLNQSRSKRIIWLLEELGLEYEVVPYQRDSVTFLAPPELKSVHPLGKSPVIEDDGLVITESGAITEYLIEKYGAEKLAPQRGTQAYTEYLQWLHFAESSAILPLLLKVFVNKDGAKMNFLDVYADSETQKVMSYFDTCLKEKVYLVEDRLTGADIMMSFIVELLGKFGLLDQFTHIKRYAAQLAEHPAFQKADELEAKFDAAETV</sequence>
<dbReference type="InterPro" id="IPR004045">
    <property type="entry name" value="Glutathione_S-Trfase_N"/>
</dbReference>
<dbReference type="PANTHER" id="PTHR44051">
    <property type="entry name" value="GLUTATHIONE S-TRANSFERASE-RELATED"/>
    <property type="match status" value="1"/>
</dbReference>
<feature type="domain" description="GST N-terminal" evidence="5">
    <location>
        <begin position="1"/>
        <end position="81"/>
    </location>
</feature>
<dbReference type="SUPFAM" id="SSF47616">
    <property type="entry name" value="GST C-terminal domain-like"/>
    <property type="match status" value="1"/>
</dbReference>
<dbReference type="OrthoDB" id="9810080at2"/>
<dbReference type="InterPro" id="IPR004046">
    <property type="entry name" value="GST_C"/>
</dbReference>
<gene>
    <name evidence="7" type="ORF">ABT57_08480</name>
</gene>